<dbReference type="EMBL" id="MLIH01000035">
    <property type="protein sequence ID" value="OHU06264.1"/>
    <property type="molecule type" value="Genomic_DNA"/>
</dbReference>
<gene>
    <name evidence="2" type="ORF">BKG73_22150</name>
    <name evidence="3" type="ORF">BST43_14170</name>
</gene>
<keyword evidence="4" id="KW-1185">Reference proteome</keyword>
<dbReference type="OrthoDB" id="941586at2"/>
<protein>
    <submittedName>
        <fullName evidence="3">Uncharacterized protein</fullName>
    </submittedName>
</protein>
<dbReference type="KEGG" id="msao:MYCSP_12985"/>
<evidence type="ECO:0000313" key="2">
    <source>
        <dbReference type="EMBL" id="OHU06264.1"/>
    </source>
</evidence>
<reference evidence="3 5" key="2">
    <citation type="submission" date="2016-12" db="EMBL/GenBank/DDBJ databases">
        <title>The new phylogeny of genus Mycobacterium.</title>
        <authorList>
            <person name="Tortoli E."/>
            <person name="Trovato A."/>
            <person name="Cirillo D.M."/>
        </authorList>
    </citation>
    <scope>NUCLEOTIDE SEQUENCE [LARGE SCALE GENOMIC DNA]</scope>
    <source>
        <strain evidence="3 5">CCUG 66554</strain>
    </source>
</reference>
<keyword evidence="1" id="KW-0812">Transmembrane</keyword>
<feature type="transmembrane region" description="Helical" evidence="1">
    <location>
        <begin position="111"/>
        <end position="129"/>
    </location>
</feature>
<evidence type="ECO:0000313" key="3">
    <source>
        <dbReference type="EMBL" id="ORB56277.1"/>
    </source>
</evidence>
<feature type="transmembrane region" description="Helical" evidence="1">
    <location>
        <begin position="89"/>
        <end position="105"/>
    </location>
</feature>
<dbReference type="EMBL" id="MVII01000017">
    <property type="protein sequence ID" value="ORB56277.1"/>
    <property type="molecule type" value="Genomic_DNA"/>
</dbReference>
<reference evidence="2 4" key="1">
    <citation type="submission" date="2016-10" db="EMBL/GenBank/DDBJ databases">
        <title>Evaluation of Human, Animal and Environmental Mycobacterium chelonae Isolates by Core Genome Phylogenomic Analysis, Targeted Gene Comparison, and Anti-microbial Susceptibility Patterns: A Tale of Mistaken Identities.</title>
        <authorList>
            <person name="Fogelson S.B."/>
            <person name="Camus A.C."/>
            <person name="Lorenz W."/>
            <person name="Vasireddy R."/>
            <person name="Vasireddy S."/>
            <person name="Smith T."/>
            <person name="Brown-Elliott B.A."/>
            <person name="Wallace R.J.Jr."/>
            <person name="Hasan N.A."/>
            <person name="Reischl U."/>
            <person name="Sanchez S."/>
        </authorList>
    </citation>
    <scope>NUCLEOTIDE SEQUENCE [LARGE SCALE GENOMIC DNA]</scope>
    <source>
        <strain evidence="2 4">8528</strain>
    </source>
</reference>
<dbReference type="Proteomes" id="UP000179621">
    <property type="component" value="Unassembled WGS sequence"/>
</dbReference>
<keyword evidence="1" id="KW-1133">Transmembrane helix</keyword>
<feature type="transmembrane region" description="Helical" evidence="1">
    <location>
        <begin position="53"/>
        <end position="77"/>
    </location>
</feature>
<keyword evidence="1" id="KW-0472">Membrane</keyword>
<accession>A0A1S1JMW1</accession>
<dbReference type="AlphaFoldDB" id="A0A1S1JMW1"/>
<comment type="caution">
    <text evidence="3">The sequence shown here is derived from an EMBL/GenBank/DDBJ whole genome shotgun (WGS) entry which is preliminary data.</text>
</comment>
<dbReference type="Proteomes" id="UP000192434">
    <property type="component" value="Unassembled WGS sequence"/>
</dbReference>
<dbReference type="RefSeq" id="WP_070910428.1">
    <property type="nucleotide sequence ID" value="NZ_CP010271.1"/>
</dbReference>
<proteinExistence type="predicted"/>
<evidence type="ECO:0000256" key="1">
    <source>
        <dbReference type="SAM" id="Phobius"/>
    </source>
</evidence>
<evidence type="ECO:0000313" key="4">
    <source>
        <dbReference type="Proteomes" id="UP000179621"/>
    </source>
</evidence>
<sequence length="145" mass="15160">MATQTVAPAPESTTLWRAARAVLALPFAVAVVAPLIILYGVGIGVPSWMSDQMSMTATVVGTLLIAAGSFLVTRTVVQFDRLGSRHVRSPMITGVIAILLGEAFAVNSVGLLIWTAVFAAVSAIYFSLVDERGALKVRDSAGRAS</sequence>
<feature type="transmembrane region" description="Helical" evidence="1">
    <location>
        <begin position="21"/>
        <end position="41"/>
    </location>
</feature>
<evidence type="ECO:0000313" key="5">
    <source>
        <dbReference type="Proteomes" id="UP000192434"/>
    </source>
</evidence>
<organism evidence="3 5">
    <name type="scientific">Mycobacteroides saopaulense</name>
    <dbReference type="NCBI Taxonomy" id="1578165"/>
    <lineage>
        <taxon>Bacteria</taxon>
        <taxon>Bacillati</taxon>
        <taxon>Actinomycetota</taxon>
        <taxon>Actinomycetes</taxon>
        <taxon>Mycobacteriales</taxon>
        <taxon>Mycobacteriaceae</taxon>
        <taxon>Mycobacteroides</taxon>
    </lineage>
</organism>
<dbReference type="STRING" id="1578165.BKG68_08005"/>
<name>A0A1S1JMW1_9MYCO</name>